<keyword evidence="2" id="KW-1185">Reference proteome</keyword>
<reference evidence="1 2" key="1">
    <citation type="submission" date="2021-08" db="EMBL/GenBank/DDBJ databases">
        <title>Complete genome sequence of Leptospira kobayashii strain E30.</title>
        <authorList>
            <person name="Nakao R."/>
            <person name="Nakamura S."/>
            <person name="Masuzawa T."/>
            <person name="Koizumi N."/>
        </authorList>
    </citation>
    <scope>NUCLEOTIDE SEQUENCE [LARGE SCALE GENOMIC DNA]</scope>
    <source>
        <strain evidence="1 2">E30</strain>
    </source>
</reference>
<dbReference type="EMBL" id="AP025028">
    <property type="protein sequence ID" value="BDA80023.1"/>
    <property type="molecule type" value="Genomic_DNA"/>
</dbReference>
<evidence type="ECO:0000313" key="2">
    <source>
        <dbReference type="Proteomes" id="UP000245263"/>
    </source>
</evidence>
<protein>
    <recommendedName>
        <fullName evidence="3">Lipoprotein</fullName>
    </recommendedName>
</protein>
<dbReference type="RefSeq" id="WP_109021050.1">
    <property type="nucleotide sequence ID" value="NZ_AP025028.1"/>
</dbReference>
<evidence type="ECO:0008006" key="3">
    <source>
        <dbReference type="Google" id="ProtNLM"/>
    </source>
</evidence>
<gene>
    <name evidence="1" type="ORF">LPTSP3_g29530</name>
</gene>
<sequence length="202" mass="24029">MISNYKFFFLCIFFFSQCSVYYLEEKKNLKPNHSAIDKEISYELIGWETNENRELASLLLKAFHTSGKFKKISSYVKSDLDMRVQIILESSPRFQILFGESPEPVSWMVERKLGSFSLYILNRVAAMQSLFIIPVFVKNDDTILFRIWKKNRLIGEYVYPAHSLYVIGWVSLFLRWSDDRETLDKHYSDIVHQFIEDTREVY</sequence>
<organism evidence="1 2">
    <name type="scientific">Leptospira kobayashii</name>
    <dbReference type="NCBI Taxonomy" id="1917830"/>
    <lineage>
        <taxon>Bacteria</taxon>
        <taxon>Pseudomonadati</taxon>
        <taxon>Spirochaetota</taxon>
        <taxon>Spirochaetia</taxon>
        <taxon>Leptospirales</taxon>
        <taxon>Leptospiraceae</taxon>
        <taxon>Leptospira</taxon>
    </lineage>
</organism>
<evidence type="ECO:0000313" key="1">
    <source>
        <dbReference type="EMBL" id="BDA80023.1"/>
    </source>
</evidence>
<accession>A0ABM7ULY4</accession>
<name>A0ABM7ULY4_9LEPT</name>
<proteinExistence type="predicted"/>
<dbReference type="Proteomes" id="UP000245263">
    <property type="component" value="Chromosome 1"/>
</dbReference>